<evidence type="ECO:0000313" key="1">
    <source>
        <dbReference type="EMBL" id="AAS44489.1"/>
    </source>
</evidence>
<dbReference type="HOGENOM" id="CLU_3371832_0_0_9"/>
<proteinExistence type="predicted"/>
<organism evidence="1 2">
    <name type="scientific">Bacillus cereus (strain ATCC 10987 / NRS 248)</name>
    <dbReference type="NCBI Taxonomy" id="222523"/>
    <lineage>
        <taxon>Bacteria</taxon>
        <taxon>Bacillati</taxon>
        <taxon>Bacillota</taxon>
        <taxon>Bacilli</taxon>
        <taxon>Bacillales</taxon>
        <taxon>Bacillaceae</taxon>
        <taxon>Bacillus</taxon>
        <taxon>Bacillus cereus group</taxon>
    </lineage>
</organism>
<sequence>MLRNLIRKTPHNKNYVAFFLLLDWNRICYKIIMG</sequence>
<accession>Q72WY9</accession>
<name>Q72WY9_BACC1</name>
<reference evidence="1 2" key="1">
    <citation type="journal article" date="2004" name="Nucleic Acids Res.">
        <title>The genome sequence of Bacillus cereus ATCC 10987 reveals metabolic adaptations and a large plasmid related to Bacillus anthracis pXO1.</title>
        <authorList>
            <person name="Rasko D.A."/>
            <person name="Ravel J."/>
            <person name="Okstad O.A."/>
            <person name="Helgason E."/>
            <person name="Cer R.Z."/>
            <person name="Jiang L."/>
            <person name="Shores K.A."/>
            <person name="Fouts D.E."/>
            <person name="Tourasse N.J."/>
            <person name="Angiuoli S.V."/>
            <person name="Kolonay J."/>
            <person name="Nelson W.C."/>
            <person name="Kolsto A.-B."/>
            <person name="Fraser C.M."/>
            <person name="Read T.D."/>
        </authorList>
    </citation>
    <scope>NUCLEOTIDE SEQUENCE [LARGE SCALE GENOMIC DNA]</scope>
    <source>
        <strain evidence="2">ATCC 10987 / NRS 248</strain>
    </source>
</reference>
<evidence type="ECO:0000313" key="2">
    <source>
        <dbReference type="Proteomes" id="UP000002527"/>
    </source>
</evidence>
<dbReference type="KEGG" id="bca:BCE_5589"/>
<protein>
    <submittedName>
        <fullName evidence="1">Uncharacterized protein</fullName>
    </submittedName>
</protein>
<dbReference type="EMBL" id="AE017194">
    <property type="protein sequence ID" value="AAS44489.1"/>
    <property type="molecule type" value="Genomic_DNA"/>
</dbReference>
<dbReference type="AlphaFoldDB" id="Q72WY9"/>
<gene>
    <name evidence="1" type="ordered locus">BCE_5589</name>
</gene>
<dbReference type="Proteomes" id="UP000002527">
    <property type="component" value="Chromosome"/>
</dbReference>